<dbReference type="OrthoDB" id="4550735at2"/>
<reference evidence="1 2" key="1">
    <citation type="submission" date="2016-04" db="EMBL/GenBank/DDBJ databases">
        <title>Complete genome sequence and analysis of deep-sea sediment isolate, Amycolatopsis sp. WP1.</title>
        <authorList>
            <person name="Wang H."/>
            <person name="Chen S."/>
            <person name="Wu Q."/>
        </authorList>
    </citation>
    <scope>NUCLEOTIDE SEQUENCE [LARGE SCALE GENOMIC DNA]</scope>
    <source>
        <strain evidence="1 2">WP1</strain>
    </source>
</reference>
<accession>A0A344KZ83</accession>
<sequence length="124" mass="13187">MTGMASTLVSLLRERDKAGLNALLAEDVRFHSPVADYAGRADVAHLFGLVSGVLREISPTREISDGPHVTTFFDSGALQGVLDQRYEEGLLAEATLMLRPLAPLQASIAEMAAALEAAPLPSTR</sequence>
<dbReference type="Proteomes" id="UP000250434">
    <property type="component" value="Chromosome"/>
</dbReference>
<dbReference type="SUPFAM" id="SSF54427">
    <property type="entry name" value="NTF2-like"/>
    <property type="match status" value="1"/>
</dbReference>
<name>A0A344KZ83_9PSEU</name>
<evidence type="ECO:0000313" key="2">
    <source>
        <dbReference type="Proteomes" id="UP000250434"/>
    </source>
</evidence>
<evidence type="ECO:0000313" key="1">
    <source>
        <dbReference type="EMBL" id="AXB41107.1"/>
    </source>
</evidence>
<dbReference type="AlphaFoldDB" id="A0A344KZ83"/>
<dbReference type="EMBL" id="CP015163">
    <property type="protein sequence ID" value="AXB41107.1"/>
    <property type="molecule type" value="Genomic_DNA"/>
</dbReference>
<proteinExistence type="predicted"/>
<dbReference type="Gene3D" id="3.10.450.50">
    <property type="match status" value="1"/>
</dbReference>
<protein>
    <recommendedName>
        <fullName evidence="3">SnoaL-like domain-containing protein</fullName>
    </recommendedName>
</protein>
<dbReference type="InterPro" id="IPR032710">
    <property type="entry name" value="NTF2-like_dom_sf"/>
</dbReference>
<dbReference type="KEGG" id="aab:A4R43_00075"/>
<evidence type="ECO:0008006" key="3">
    <source>
        <dbReference type="Google" id="ProtNLM"/>
    </source>
</evidence>
<keyword evidence="2" id="KW-1185">Reference proteome</keyword>
<organism evidence="1 2">
    <name type="scientific">Amycolatopsis albispora</name>
    <dbReference type="NCBI Taxonomy" id="1804986"/>
    <lineage>
        <taxon>Bacteria</taxon>
        <taxon>Bacillati</taxon>
        <taxon>Actinomycetota</taxon>
        <taxon>Actinomycetes</taxon>
        <taxon>Pseudonocardiales</taxon>
        <taxon>Pseudonocardiaceae</taxon>
        <taxon>Amycolatopsis</taxon>
    </lineage>
</organism>
<gene>
    <name evidence="1" type="ORF">A4R43_00075</name>
</gene>